<dbReference type="GO" id="GO:0080049">
    <property type="term" value="F:L-gulono-1,4-lactone dehydrogenase activity"/>
    <property type="evidence" value="ECO:0007669"/>
    <property type="project" value="TreeGrafter"/>
</dbReference>
<dbReference type="PANTHER" id="PTHR43762:SF1">
    <property type="entry name" value="D-ARABINONO-1,4-LACTONE OXIDASE"/>
    <property type="match status" value="1"/>
</dbReference>
<accession>A0A813FNN0</accession>
<dbReference type="InterPro" id="IPR036318">
    <property type="entry name" value="FAD-bd_PCMH-like_sf"/>
</dbReference>
<gene>
    <name evidence="3" type="ORF">PGLA1383_LOCUS31840</name>
</gene>
<protein>
    <recommendedName>
        <fullName evidence="2">FAD-binding PCMH-type domain-containing protein</fullName>
    </recommendedName>
</protein>
<dbReference type="GO" id="GO:0003885">
    <property type="term" value="F:D-arabinono-1,4-lactone oxidase activity"/>
    <property type="evidence" value="ECO:0007669"/>
    <property type="project" value="InterPro"/>
</dbReference>
<dbReference type="Pfam" id="PF01565">
    <property type="entry name" value="FAD_binding_4"/>
    <property type="match status" value="1"/>
</dbReference>
<evidence type="ECO:0000313" key="4">
    <source>
        <dbReference type="Proteomes" id="UP000654075"/>
    </source>
</evidence>
<dbReference type="OMA" id="DESHTEF"/>
<dbReference type="SUPFAM" id="SSF56176">
    <property type="entry name" value="FAD-binding/transporter-associated domain-like"/>
    <property type="match status" value="1"/>
</dbReference>
<dbReference type="InterPro" id="IPR007173">
    <property type="entry name" value="ALO_C"/>
</dbReference>
<dbReference type="GO" id="GO:0016020">
    <property type="term" value="C:membrane"/>
    <property type="evidence" value="ECO:0007669"/>
    <property type="project" value="InterPro"/>
</dbReference>
<dbReference type="Gene3D" id="3.30.70.2530">
    <property type="match status" value="1"/>
</dbReference>
<dbReference type="OrthoDB" id="446687at2759"/>
<feature type="domain" description="FAD-binding PCMH-type" evidence="2">
    <location>
        <begin position="1"/>
        <end position="127"/>
    </location>
</feature>
<dbReference type="InterPro" id="IPR006094">
    <property type="entry name" value="Oxid_FAD_bind_N"/>
</dbReference>
<sequence length="390" mass="42619">MDWVSEPCVATKTIRVGGGATFTQLVQKLSGSGLALQNVPALPQFTVAGAVATGTHGSSGVDPVTGKAKLGSQASQVISIEMVVADGSIMEFSRKQHGGVDGEFEGTVVSMGCLGVVVSLTLELVPDFIVRQRVYVQWPHPAPSWSYRAIIDNFEELLTSCDSFSAFVDWPTQQAGMLVLRDFVEPRSAPLEAMLLPQEWHGGHLITEPLPPLLSAVDNAKPFRTTSQGPWHDVLFWYMEDLEAFGPQAPEELQFEWFVPLAAARPALEVVAETARGWAGLALYCELRAVRRDDLWLSPSTVDGCDSLAIAFGFDKHQEARAIAAAGSLEKQLGQFHARPHWGKLTSLSPIALRDLYGPALVKFKALCKKYDPPGKFRNRWANRFIFGEA</sequence>
<dbReference type="AlphaFoldDB" id="A0A813FNN0"/>
<dbReference type="PANTHER" id="PTHR43762">
    <property type="entry name" value="L-GULONOLACTONE OXIDASE"/>
    <property type="match status" value="1"/>
</dbReference>
<dbReference type="Pfam" id="PF04030">
    <property type="entry name" value="ALO"/>
    <property type="match status" value="1"/>
</dbReference>
<organism evidence="3 4">
    <name type="scientific">Polarella glacialis</name>
    <name type="common">Dinoflagellate</name>
    <dbReference type="NCBI Taxonomy" id="89957"/>
    <lineage>
        <taxon>Eukaryota</taxon>
        <taxon>Sar</taxon>
        <taxon>Alveolata</taxon>
        <taxon>Dinophyceae</taxon>
        <taxon>Suessiales</taxon>
        <taxon>Suessiaceae</taxon>
        <taxon>Polarella</taxon>
    </lineage>
</organism>
<reference evidence="3" key="1">
    <citation type="submission" date="2021-02" db="EMBL/GenBank/DDBJ databases">
        <authorList>
            <person name="Dougan E. K."/>
            <person name="Rhodes N."/>
            <person name="Thang M."/>
            <person name="Chan C."/>
        </authorList>
    </citation>
    <scope>NUCLEOTIDE SEQUENCE</scope>
</reference>
<keyword evidence="4" id="KW-1185">Reference proteome</keyword>
<dbReference type="PROSITE" id="PS51387">
    <property type="entry name" value="FAD_PCMH"/>
    <property type="match status" value="1"/>
</dbReference>
<dbReference type="EMBL" id="CAJNNV010025365">
    <property type="protein sequence ID" value="CAE8614106.1"/>
    <property type="molecule type" value="Genomic_DNA"/>
</dbReference>
<evidence type="ECO:0000256" key="1">
    <source>
        <dbReference type="ARBA" id="ARBA00023002"/>
    </source>
</evidence>
<dbReference type="InterPro" id="IPR016171">
    <property type="entry name" value="Vanillyl_alc_oxidase_C-sub2"/>
</dbReference>
<dbReference type="InterPro" id="IPR010031">
    <property type="entry name" value="FAD_lactone_oxidase-like"/>
</dbReference>
<evidence type="ECO:0000259" key="2">
    <source>
        <dbReference type="PROSITE" id="PS51387"/>
    </source>
</evidence>
<dbReference type="InterPro" id="IPR016166">
    <property type="entry name" value="FAD-bd_PCMH"/>
</dbReference>
<comment type="caution">
    <text evidence="3">The sequence shown here is derived from an EMBL/GenBank/DDBJ whole genome shotgun (WGS) entry which is preliminary data.</text>
</comment>
<evidence type="ECO:0000313" key="3">
    <source>
        <dbReference type="EMBL" id="CAE8614106.1"/>
    </source>
</evidence>
<dbReference type="GO" id="GO:0071949">
    <property type="term" value="F:FAD binding"/>
    <property type="evidence" value="ECO:0007669"/>
    <property type="project" value="InterPro"/>
</dbReference>
<dbReference type="Gene3D" id="3.30.70.2520">
    <property type="match status" value="1"/>
</dbReference>
<name>A0A813FNN0_POLGL</name>
<proteinExistence type="predicted"/>
<dbReference type="Gene3D" id="1.10.45.10">
    <property type="entry name" value="Vanillyl-alcohol Oxidase, Chain A, domain 4"/>
    <property type="match status" value="1"/>
</dbReference>
<dbReference type="Proteomes" id="UP000654075">
    <property type="component" value="Unassembled WGS sequence"/>
</dbReference>
<dbReference type="InterPro" id="IPR016169">
    <property type="entry name" value="FAD-bd_PCMH_sub2"/>
</dbReference>
<keyword evidence="1" id="KW-0560">Oxidoreductase</keyword>
<dbReference type="Gene3D" id="3.30.465.10">
    <property type="match status" value="1"/>
</dbReference>